<sequence>MPQNTFVQWDFSATGDLAAVAEDLTHAVATYGQPFIDHWSDWSTFSREVASSDLLLDHVRFVMLPAVAAVNGDYEFADRLIGQELERTAGEQDAYSKGYRDFAEKFRRSVLTY</sequence>
<dbReference type="Proteomes" id="UP000198605">
    <property type="component" value="Unassembled WGS sequence"/>
</dbReference>
<keyword evidence="2" id="KW-1185">Reference proteome</keyword>
<dbReference type="EMBL" id="FMIB01000002">
    <property type="protein sequence ID" value="SCL51028.1"/>
    <property type="molecule type" value="Genomic_DNA"/>
</dbReference>
<evidence type="ECO:0000313" key="2">
    <source>
        <dbReference type="Proteomes" id="UP000198605"/>
    </source>
</evidence>
<dbReference type="AlphaFoldDB" id="A0A1C6UAN0"/>
<organism evidence="1 2">
    <name type="scientific">Micromonospora chersina</name>
    <dbReference type="NCBI Taxonomy" id="47854"/>
    <lineage>
        <taxon>Bacteria</taxon>
        <taxon>Bacillati</taxon>
        <taxon>Actinomycetota</taxon>
        <taxon>Actinomycetes</taxon>
        <taxon>Micromonosporales</taxon>
        <taxon>Micromonosporaceae</taxon>
        <taxon>Micromonospora</taxon>
    </lineage>
</organism>
<gene>
    <name evidence="1" type="ORF">GA0070603_1115</name>
</gene>
<accession>A0A1C6UAN0</accession>
<protein>
    <submittedName>
        <fullName evidence="1">Uncharacterized protein</fullName>
    </submittedName>
</protein>
<reference evidence="2" key="1">
    <citation type="submission" date="2016-06" db="EMBL/GenBank/DDBJ databases">
        <authorList>
            <person name="Varghese N."/>
            <person name="Submissions Spin"/>
        </authorList>
    </citation>
    <scope>NUCLEOTIDE SEQUENCE [LARGE SCALE GENOMIC DNA]</scope>
    <source>
        <strain evidence="2">DSM 44151</strain>
    </source>
</reference>
<name>A0A1C6UAN0_9ACTN</name>
<evidence type="ECO:0000313" key="1">
    <source>
        <dbReference type="EMBL" id="SCL51028.1"/>
    </source>
</evidence>
<proteinExistence type="predicted"/>